<dbReference type="eggNOG" id="ENOG5033R0M">
    <property type="taxonomic scope" value="Bacteria"/>
</dbReference>
<sequence>MRHGPRNLIRRAERAKDSHDQLEHVTQETLRLESLLLDYEMARDDERTVINMQAGLYGVAIALIALMAGALTQECGFGMRNGEDCTDVPDPILAALPILPLGLIAFIQSIGSVSTIRSYYLRGLEVEIGRYADKPMSALGDLRPVSYIGLTTEYISLRRGGLANRLLFNVILAAIMVVFGGMAIYIGMAIAPPYQVAMAVVYGTVVVILLSQTVEAVFHGPRLFTSVAQRFVRGPGYGGMPRAHAGSGAAGVAESPTKRPRSLASYLVLPRPEDLIKWTIAPLTYLAYAAAAGDWTQWRRFLLAWIILEYLIYMARYQWNDVRGVVDDWNHSEARARARLPVPRDSAESRQNILVSLLVGGIRLIGAMLLAAIAGFPGQAAVMIGAVFGVAVIYELLRSRTRGGLTVSTVAIWLLVGAGYAIRGAVGIAGSGVSPLSRPGLAGMGFLLAFGIMFVLLTWVLDASSYGRVEADGTWSFRPDLRRKPHLAELLRFVPVRNPRYDTAAPSNDAARDPGYGGARRLLLDNPRRPRPQAPWNLAQLAAAASAAVLGVELTDPAGRSPVIHLAAVSSCVVFALILQQIRIGWVSAVTVIAGAVPLVALSVSTGLFPAVLGAVPWLVAGFTYVSFRGSSYQDLKAFGPAVVEKARSLPALLLRGIVGTATWERVLDAERADNAGKL</sequence>
<dbReference type="Proteomes" id="UP000054537">
    <property type="component" value="Unassembled WGS sequence"/>
</dbReference>
<comment type="caution">
    <text evidence="2">The sequence shown here is derived from an EMBL/GenBank/DDBJ whole genome shotgun (WGS) entry which is preliminary data.</text>
</comment>
<feature type="transmembrane region" description="Helical" evidence="1">
    <location>
        <begin position="442"/>
        <end position="461"/>
    </location>
</feature>
<dbReference type="STRING" id="1869.MB27_25105"/>
<feature type="transmembrane region" description="Helical" evidence="1">
    <location>
        <begin position="404"/>
        <end position="422"/>
    </location>
</feature>
<feature type="transmembrane region" description="Helical" evidence="1">
    <location>
        <begin position="353"/>
        <end position="374"/>
    </location>
</feature>
<feature type="transmembrane region" description="Helical" evidence="1">
    <location>
        <begin position="166"/>
        <end position="190"/>
    </location>
</feature>
<reference evidence="2 3" key="1">
    <citation type="submission" date="2014-10" db="EMBL/GenBank/DDBJ databases">
        <title>Draft genome sequence of Actinoplanes utahensis NRRL 12052.</title>
        <authorList>
            <person name="Velasco-Bucheli B."/>
            <person name="del Cerro C."/>
            <person name="Hormigo D."/>
            <person name="Garcia J.L."/>
            <person name="Acebal C."/>
            <person name="Arroyo M."/>
            <person name="de la Mata I."/>
        </authorList>
    </citation>
    <scope>NUCLEOTIDE SEQUENCE [LARGE SCALE GENOMIC DNA]</scope>
    <source>
        <strain evidence="2 3">NRRL 12052</strain>
    </source>
</reference>
<evidence type="ECO:0000313" key="2">
    <source>
        <dbReference type="EMBL" id="KHD75053.1"/>
    </source>
</evidence>
<keyword evidence="1" id="KW-1133">Transmembrane helix</keyword>
<feature type="transmembrane region" description="Helical" evidence="1">
    <location>
        <begin position="196"/>
        <end position="218"/>
    </location>
</feature>
<accession>A0A0A6UIZ6</accession>
<gene>
    <name evidence="2" type="ORF">MB27_25105</name>
</gene>
<keyword evidence="1" id="KW-0472">Membrane</keyword>
<keyword evidence="3" id="KW-1185">Reference proteome</keyword>
<dbReference type="EMBL" id="JRTT01000032">
    <property type="protein sequence ID" value="KHD75053.1"/>
    <property type="molecule type" value="Genomic_DNA"/>
</dbReference>
<organism evidence="2 3">
    <name type="scientific">Actinoplanes utahensis</name>
    <dbReference type="NCBI Taxonomy" id="1869"/>
    <lineage>
        <taxon>Bacteria</taxon>
        <taxon>Bacillati</taxon>
        <taxon>Actinomycetota</taxon>
        <taxon>Actinomycetes</taxon>
        <taxon>Micromonosporales</taxon>
        <taxon>Micromonosporaceae</taxon>
        <taxon>Actinoplanes</taxon>
    </lineage>
</organism>
<dbReference type="AlphaFoldDB" id="A0A0A6UIZ6"/>
<evidence type="ECO:0000256" key="1">
    <source>
        <dbReference type="SAM" id="Phobius"/>
    </source>
</evidence>
<proteinExistence type="predicted"/>
<evidence type="ECO:0000313" key="3">
    <source>
        <dbReference type="Proteomes" id="UP000054537"/>
    </source>
</evidence>
<feature type="transmembrane region" description="Helical" evidence="1">
    <location>
        <begin position="584"/>
        <end position="602"/>
    </location>
</feature>
<feature type="transmembrane region" description="Helical" evidence="1">
    <location>
        <begin position="54"/>
        <end position="72"/>
    </location>
</feature>
<feature type="transmembrane region" description="Helical" evidence="1">
    <location>
        <begin position="92"/>
        <end position="113"/>
    </location>
</feature>
<feature type="transmembrane region" description="Helical" evidence="1">
    <location>
        <begin position="380"/>
        <end position="397"/>
    </location>
</feature>
<feature type="transmembrane region" description="Helical" evidence="1">
    <location>
        <begin position="608"/>
        <end position="628"/>
    </location>
</feature>
<protein>
    <submittedName>
        <fullName evidence="2">Uncharacterized protein</fullName>
    </submittedName>
</protein>
<keyword evidence="1" id="KW-0812">Transmembrane</keyword>
<name>A0A0A6UIZ6_ACTUT</name>